<dbReference type="Proteomes" id="UP000483035">
    <property type="component" value="Unassembled WGS sequence"/>
</dbReference>
<dbReference type="PANTHER" id="PTHR43364:SF4">
    <property type="entry name" value="NAD(P)-LINKED OXIDOREDUCTASE SUPERFAMILY PROTEIN"/>
    <property type="match status" value="1"/>
</dbReference>
<dbReference type="PROSITE" id="PS00062">
    <property type="entry name" value="ALDOKETO_REDUCTASE_2"/>
    <property type="match status" value="1"/>
</dbReference>
<dbReference type="Gene3D" id="3.20.20.100">
    <property type="entry name" value="NADP-dependent oxidoreductase domain"/>
    <property type="match status" value="1"/>
</dbReference>
<keyword evidence="1" id="KW-0560">Oxidoreductase</keyword>
<sequence length="332" mass="36704">MQYQKFGNTGLSVSRLCLGTMTFGLQIEQEDIAHAILDKATDAGVNFIDTADVYPLGGGEQLAGRTEEIVGRWLKGKRDRFIVATKAVGKVGPSSWDQGASRKHLLDAIDASLRRLGTDYVDLYQLHSDDRETPIDETLEALDVIVRSGKARYVGVSNFLAYRLALALGRADVLRTARFVSVQPRYNLLFRQIERELLPLAEEQRIAVIPYNPIAGGLLTGKHKHDVAPTEGRFSAQLRSAGTNYLQRYWHEREFATIEKLRGIAEEAGQSLTKLAVSWVAANPVITSAIIGASRPDQLTDTLAAIDLKLDPELKAKLDDATVEYRWGDAAR</sequence>
<dbReference type="FunFam" id="3.20.20.100:FF:000004">
    <property type="entry name" value="Oxidoreductase, aldo/keto reductase"/>
    <property type="match status" value="1"/>
</dbReference>
<comment type="caution">
    <text evidence="3">The sequence shown here is derived from an EMBL/GenBank/DDBJ whole genome shotgun (WGS) entry which is preliminary data.</text>
</comment>
<protein>
    <submittedName>
        <fullName evidence="3">Aldo/keto reductase</fullName>
    </submittedName>
</protein>
<name>A0A6L9U1R5_9HYPH</name>
<proteinExistence type="predicted"/>
<dbReference type="PANTHER" id="PTHR43364">
    <property type="entry name" value="NADH-SPECIFIC METHYLGLYOXAL REDUCTASE-RELATED"/>
    <property type="match status" value="1"/>
</dbReference>
<evidence type="ECO:0000313" key="3">
    <source>
        <dbReference type="EMBL" id="NEI68196.1"/>
    </source>
</evidence>
<dbReference type="RefSeq" id="WP_163984655.1">
    <property type="nucleotide sequence ID" value="NZ_WUEY01000001.1"/>
</dbReference>
<dbReference type="InterPro" id="IPR036812">
    <property type="entry name" value="NAD(P)_OxRdtase_dom_sf"/>
</dbReference>
<dbReference type="GO" id="GO:0005829">
    <property type="term" value="C:cytosol"/>
    <property type="evidence" value="ECO:0007669"/>
    <property type="project" value="TreeGrafter"/>
</dbReference>
<reference evidence="3 4" key="1">
    <citation type="submission" date="2019-12" db="EMBL/GenBank/DDBJ databases">
        <title>Rhizobium genotypes associated with high levels of biological nitrogen fixation by grain legumes in a temperate-maritime cropping system.</title>
        <authorList>
            <person name="Maluk M."/>
            <person name="Francesc Ferrando Molina F."/>
            <person name="Lopez Del Egido L."/>
            <person name="Lafos M."/>
            <person name="Langarica-Fuentes A."/>
            <person name="Gebre Yohannes G."/>
            <person name="Young M.W."/>
            <person name="Martin P."/>
            <person name="Gantlett R."/>
            <person name="Kenicer G."/>
            <person name="Hawes C."/>
            <person name="Begg G.S."/>
            <person name="Quilliam R.S."/>
            <person name="Squire G.R."/>
            <person name="Poole P.S."/>
            <person name="Young P.W."/>
            <person name="Iannetta P.M."/>
            <person name="James E.K."/>
        </authorList>
    </citation>
    <scope>NUCLEOTIDE SEQUENCE [LARGE SCALE GENOMIC DNA]</scope>
    <source>
        <strain evidence="3 4">JHI1118</strain>
    </source>
</reference>
<organism evidence="3 4">
    <name type="scientific">Rhizobium lusitanum</name>
    <dbReference type="NCBI Taxonomy" id="293958"/>
    <lineage>
        <taxon>Bacteria</taxon>
        <taxon>Pseudomonadati</taxon>
        <taxon>Pseudomonadota</taxon>
        <taxon>Alphaproteobacteria</taxon>
        <taxon>Hyphomicrobiales</taxon>
        <taxon>Rhizobiaceae</taxon>
        <taxon>Rhizobium/Agrobacterium group</taxon>
        <taxon>Rhizobium</taxon>
    </lineage>
</organism>
<dbReference type="InterPro" id="IPR023210">
    <property type="entry name" value="NADP_OxRdtase_dom"/>
</dbReference>
<feature type="domain" description="NADP-dependent oxidoreductase" evidence="2">
    <location>
        <begin position="15"/>
        <end position="320"/>
    </location>
</feature>
<gene>
    <name evidence="3" type="ORF">GR212_01325</name>
</gene>
<evidence type="ECO:0000259" key="2">
    <source>
        <dbReference type="Pfam" id="PF00248"/>
    </source>
</evidence>
<dbReference type="InterPro" id="IPR050523">
    <property type="entry name" value="AKR_Detox_Biosynth"/>
</dbReference>
<dbReference type="InterPro" id="IPR018170">
    <property type="entry name" value="Aldo/ket_reductase_CS"/>
</dbReference>
<dbReference type="Pfam" id="PF00248">
    <property type="entry name" value="Aldo_ket_red"/>
    <property type="match status" value="1"/>
</dbReference>
<accession>A0A6L9U1R5</accession>
<evidence type="ECO:0000256" key="1">
    <source>
        <dbReference type="ARBA" id="ARBA00023002"/>
    </source>
</evidence>
<dbReference type="AlphaFoldDB" id="A0A6L9U1R5"/>
<dbReference type="GO" id="GO:0016491">
    <property type="term" value="F:oxidoreductase activity"/>
    <property type="evidence" value="ECO:0007669"/>
    <property type="project" value="UniProtKB-KW"/>
</dbReference>
<dbReference type="EMBL" id="WUEY01000001">
    <property type="protein sequence ID" value="NEI68196.1"/>
    <property type="molecule type" value="Genomic_DNA"/>
</dbReference>
<evidence type="ECO:0000313" key="4">
    <source>
        <dbReference type="Proteomes" id="UP000483035"/>
    </source>
</evidence>
<dbReference type="SUPFAM" id="SSF51430">
    <property type="entry name" value="NAD(P)-linked oxidoreductase"/>
    <property type="match status" value="1"/>
</dbReference>